<dbReference type="Proteomes" id="UP000823850">
    <property type="component" value="Unassembled WGS sequence"/>
</dbReference>
<dbReference type="InterPro" id="IPR016181">
    <property type="entry name" value="Acyl_CoA_acyltransferase"/>
</dbReference>
<proteinExistence type="predicted"/>
<dbReference type="EMBL" id="DWUX01000170">
    <property type="protein sequence ID" value="HJD40227.1"/>
    <property type="molecule type" value="Genomic_DNA"/>
</dbReference>
<dbReference type="PROSITE" id="PS51186">
    <property type="entry name" value="GNAT"/>
    <property type="match status" value="1"/>
</dbReference>
<dbReference type="PANTHER" id="PTHR10908:SF0">
    <property type="entry name" value="SEROTONIN N-ACETYLTRANSFERASE"/>
    <property type="match status" value="1"/>
</dbReference>
<feature type="domain" description="N-acetyltransferase" evidence="3">
    <location>
        <begin position="21"/>
        <end position="183"/>
    </location>
</feature>
<reference evidence="4" key="1">
    <citation type="journal article" date="2021" name="PeerJ">
        <title>Extensive microbial diversity within the chicken gut microbiome revealed by metagenomics and culture.</title>
        <authorList>
            <person name="Gilroy R."/>
            <person name="Ravi A."/>
            <person name="Getino M."/>
            <person name="Pursley I."/>
            <person name="Horton D.L."/>
            <person name="Alikhan N.F."/>
            <person name="Baker D."/>
            <person name="Gharbi K."/>
            <person name="Hall N."/>
            <person name="Watson M."/>
            <person name="Adriaenssens E.M."/>
            <person name="Foster-Nyarko E."/>
            <person name="Jarju S."/>
            <person name="Secka A."/>
            <person name="Antonio M."/>
            <person name="Oren A."/>
            <person name="Chaudhuri R.R."/>
            <person name="La Ragione R."/>
            <person name="Hildebrand F."/>
            <person name="Pallen M.J."/>
        </authorList>
    </citation>
    <scope>NUCLEOTIDE SEQUENCE</scope>
    <source>
        <strain evidence="4">ChiW19-6364</strain>
    </source>
</reference>
<dbReference type="InterPro" id="IPR051635">
    <property type="entry name" value="SNAT-like"/>
</dbReference>
<dbReference type="GO" id="GO:0008080">
    <property type="term" value="F:N-acetyltransferase activity"/>
    <property type="evidence" value="ECO:0007669"/>
    <property type="project" value="UniProtKB-ARBA"/>
</dbReference>
<evidence type="ECO:0000256" key="2">
    <source>
        <dbReference type="ARBA" id="ARBA00023315"/>
    </source>
</evidence>
<comment type="caution">
    <text evidence="4">The sequence shown here is derived from an EMBL/GenBank/DDBJ whole genome shotgun (WGS) entry which is preliminary data.</text>
</comment>
<evidence type="ECO:0000313" key="4">
    <source>
        <dbReference type="EMBL" id="HJD40227.1"/>
    </source>
</evidence>
<dbReference type="CDD" id="cd04301">
    <property type="entry name" value="NAT_SF"/>
    <property type="match status" value="1"/>
</dbReference>
<gene>
    <name evidence="4" type="ORF">H9913_09370</name>
</gene>
<organism evidence="4 5">
    <name type="scientific">Candidatus Blautia stercoripullorum</name>
    <dbReference type="NCBI Taxonomy" id="2838502"/>
    <lineage>
        <taxon>Bacteria</taxon>
        <taxon>Bacillati</taxon>
        <taxon>Bacillota</taxon>
        <taxon>Clostridia</taxon>
        <taxon>Lachnospirales</taxon>
        <taxon>Lachnospiraceae</taxon>
        <taxon>Blautia</taxon>
    </lineage>
</organism>
<dbReference type="Pfam" id="PF00583">
    <property type="entry name" value="Acetyltransf_1"/>
    <property type="match status" value="1"/>
</dbReference>
<dbReference type="AlphaFoldDB" id="A0A9D2RAV4"/>
<dbReference type="PANTHER" id="PTHR10908">
    <property type="entry name" value="SEROTONIN N-ACETYLTRANSFERASE"/>
    <property type="match status" value="1"/>
</dbReference>
<keyword evidence="2" id="KW-0012">Acyltransferase</keyword>
<dbReference type="Gene3D" id="3.40.630.30">
    <property type="match status" value="1"/>
</dbReference>
<dbReference type="InterPro" id="IPR000182">
    <property type="entry name" value="GNAT_dom"/>
</dbReference>
<evidence type="ECO:0000259" key="3">
    <source>
        <dbReference type="PROSITE" id="PS51186"/>
    </source>
</evidence>
<keyword evidence="1" id="KW-0808">Transferase</keyword>
<protein>
    <submittedName>
        <fullName evidence="4">GNAT family N-acetyltransferase</fullName>
    </submittedName>
</protein>
<accession>A0A9D2RAV4</accession>
<reference evidence="4" key="2">
    <citation type="submission" date="2021-04" db="EMBL/GenBank/DDBJ databases">
        <authorList>
            <person name="Gilroy R."/>
        </authorList>
    </citation>
    <scope>NUCLEOTIDE SEQUENCE</scope>
    <source>
        <strain evidence="4">ChiW19-6364</strain>
    </source>
</reference>
<name>A0A9D2RAV4_9FIRM</name>
<evidence type="ECO:0000256" key="1">
    <source>
        <dbReference type="ARBA" id="ARBA00022679"/>
    </source>
</evidence>
<sequence length="184" mass="21398">MKETDRYIKDFSGSCKLEERFEFRYILPEEGDQAARIEQICFPPNEACTEKMMIDRAAAAPELFLVAADREKGQLAGFLCGLATDEERFRDEFFYDNTLYRPEGKNVILLGLDVLPEYRGQGVAKELMCRYLQKERERGRKKAILTCLEDKIPMYEKMGFTRQGLSRSVWGGIPWYEMSCRLNS</sequence>
<evidence type="ECO:0000313" key="5">
    <source>
        <dbReference type="Proteomes" id="UP000823850"/>
    </source>
</evidence>
<dbReference type="SUPFAM" id="SSF55729">
    <property type="entry name" value="Acyl-CoA N-acyltransferases (Nat)"/>
    <property type="match status" value="1"/>
</dbReference>